<feature type="signal peptide" evidence="1">
    <location>
        <begin position="1"/>
        <end position="20"/>
    </location>
</feature>
<protein>
    <submittedName>
        <fullName evidence="2">Uncharacterized protein</fullName>
    </submittedName>
</protein>
<sequence length="192" mass="20081">MLMLLLWLLLLAQNHHRSGGLRPGHGCLCHWSNHTANATECRAEGALVNAPAAIERLLDGAKIRLGCVQLDARERFRASLGGAGSSSCCGSKPCLCDGAVGVGHATVSLLLGEGLLLLRGDCLGGGKVTVVTGRVFVDVLKVGRQSREERSAVHVNVSKNGNNVGALWLPQLNRVGRVVLDGNGHAAPCKEG</sequence>
<feature type="chain" id="PRO_5002266777" evidence="1">
    <location>
        <begin position="21"/>
        <end position="192"/>
    </location>
</feature>
<keyword evidence="3" id="KW-1185">Reference proteome</keyword>
<gene>
    <name evidence="2" type="ORF">CAOG_009825</name>
</gene>
<keyword evidence="1" id="KW-0732">Signal</keyword>
<accession>A0A0D2X3L4</accession>
<dbReference type="AlphaFoldDB" id="A0A0D2X3L4"/>
<dbReference type="InParanoid" id="A0A0D2X3L4"/>
<proteinExistence type="predicted"/>
<dbReference type="EMBL" id="KE346367">
    <property type="protein sequence ID" value="KJE94514.1"/>
    <property type="molecule type" value="Genomic_DNA"/>
</dbReference>
<name>A0A0D2X3L4_CAPO3</name>
<evidence type="ECO:0000313" key="2">
    <source>
        <dbReference type="EMBL" id="KJE94514.1"/>
    </source>
</evidence>
<dbReference type="Proteomes" id="UP000008743">
    <property type="component" value="Unassembled WGS sequence"/>
</dbReference>
<evidence type="ECO:0000256" key="1">
    <source>
        <dbReference type="SAM" id="SignalP"/>
    </source>
</evidence>
<evidence type="ECO:0000313" key="3">
    <source>
        <dbReference type="Proteomes" id="UP000008743"/>
    </source>
</evidence>
<organism evidence="2 3">
    <name type="scientific">Capsaspora owczarzaki (strain ATCC 30864)</name>
    <dbReference type="NCBI Taxonomy" id="595528"/>
    <lineage>
        <taxon>Eukaryota</taxon>
        <taxon>Filasterea</taxon>
        <taxon>Capsaspora</taxon>
    </lineage>
</organism>
<reference evidence="3" key="1">
    <citation type="submission" date="2011-02" db="EMBL/GenBank/DDBJ databases">
        <title>The Genome Sequence of Capsaspora owczarzaki ATCC 30864.</title>
        <authorList>
            <person name="Russ C."/>
            <person name="Cuomo C."/>
            <person name="Burger G."/>
            <person name="Gray M.W."/>
            <person name="Holland P.W.H."/>
            <person name="King N."/>
            <person name="Lang F.B.F."/>
            <person name="Roger A.J."/>
            <person name="Ruiz-Trillo I."/>
            <person name="Young S.K."/>
            <person name="Zeng Q."/>
            <person name="Gargeya S."/>
            <person name="Alvarado L."/>
            <person name="Berlin A."/>
            <person name="Chapman S.B."/>
            <person name="Chen Z."/>
            <person name="Freedman E."/>
            <person name="Gellesch M."/>
            <person name="Goldberg J."/>
            <person name="Griggs A."/>
            <person name="Gujja S."/>
            <person name="Heilman E."/>
            <person name="Heiman D."/>
            <person name="Howarth C."/>
            <person name="Mehta T."/>
            <person name="Neiman D."/>
            <person name="Pearson M."/>
            <person name="Roberts A."/>
            <person name="Saif S."/>
            <person name="Shea T."/>
            <person name="Shenoy N."/>
            <person name="Sisk P."/>
            <person name="Stolte C."/>
            <person name="Sykes S."/>
            <person name="White J."/>
            <person name="Yandava C."/>
            <person name="Haas B."/>
            <person name="Nusbaum C."/>
            <person name="Birren B."/>
        </authorList>
    </citation>
    <scope>NUCLEOTIDE SEQUENCE</scope>
    <source>
        <strain evidence="3">ATCC 30864</strain>
    </source>
</reference>